<evidence type="ECO:0000313" key="1">
    <source>
        <dbReference type="EMBL" id="GFZ88394.1"/>
    </source>
</evidence>
<dbReference type="Proteomes" id="UP000598120">
    <property type="component" value="Unassembled WGS sequence"/>
</dbReference>
<comment type="caution">
    <text evidence="1">The sequence shown here is derived from an EMBL/GenBank/DDBJ whole genome shotgun (WGS) entry which is preliminary data.</text>
</comment>
<organism evidence="1 2">
    <name type="scientific">Aquaticitalea lipolytica</name>
    <dbReference type="NCBI Taxonomy" id="1247562"/>
    <lineage>
        <taxon>Bacteria</taxon>
        <taxon>Pseudomonadati</taxon>
        <taxon>Bacteroidota</taxon>
        <taxon>Flavobacteriia</taxon>
        <taxon>Flavobacteriales</taxon>
        <taxon>Flavobacteriaceae</taxon>
        <taxon>Aquaticitalea</taxon>
    </lineage>
</organism>
<reference evidence="1 2" key="1">
    <citation type="journal article" date="2014" name="Int. J. Syst. Evol. Microbiol.">
        <title>Complete genome sequence of Corynebacterium casei LMG S-19264T (=DSM 44701T), isolated from a smear-ripened cheese.</title>
        <authorList>
            <consortium name="US DOE Joint Genome Institute (JGI-PGF)"/>
            <person name="Walter F."/>
            <person name="Albersmeier A."/>
            <person name="Kalinowski J."/>
            <person name="Ruckert C."/>
        </authorList>
    </citation>
    <scope>NUCLEOTIDE SEQUENCE [LARGE SCALE GENOMIC DNA]</scope>
    <source>
        <strain evidence="1 2">CGMCC 1.15295</strain>
    </source>
</reference>
<dbReference type="AlphaFoldDB" id="A0A8J2TQH7"/>
<sequence>MPQDWLKSDRKHNTDVWQKANNYNLTNNKPEEYTSIQQRRDFYSWIIAKLDTKEHEVVWPKMAYYISKKLRLVEAFPYSIFTNKKVKGYANQGSEEVFFNSFEFLQEVYLSETVLKGEEALNWDKTILYEEQFVWIEDIYLLMDERSLKKIERMAKGKFLYSLVVPKQIRFEGDIANPQERFNYALNILRPYCISEIK</sequence>
<proteinExistence type="predicted"/>
<name>A0A8J2TQH7_9FLAO</name>
<evidence type="ECO:0000313" key="2">
    <source>
        <dbReference type="Proteomes" id="UP000598120"/>
    </source>
</evidence>
<dbReference type="EMBL" id="BMIC01000003">
    <property type="protein sequence ID" value="GFZ88394.1"/>
    <property type="molecule type" value="Genomic_DNA"/>
</dbReference>
<protein>
    <submittedName>
        <fullName evidence="1">Uncharacterized protein</fullName>
    </submittedName>
</protein>
<accession>A0A8J2TQH7</accession>
<gene>
    <name evidence="1" type="ORF">GCM10011531_19950</name>
</gene>
<keyword evidence="2" id="KW-1185">Reference proteome</keyword>